<protein>
    <submittedName>
        <fullName evidence="3">Uncharacterized protein</fullName>
    </submittedName>
</protein>
<evidence type="ECO:0000256" key="1">
    <source>
        <dbReference type="SAM" id="Phobius"/>
    </source>
</evidence>
<name>A0A1I7XBZ2_HETBA</name>
<keyword evidence="2" id="KW-1185">Reference proteome</keyword>
<organism evidence="2 3">
    <name type="scientific">Heterorhabditis bacteriophora</name>
    <name type="common">Entomopathogenic nematode worm</name>
    <dbReference type="NCBI Taxonomy" id="37862"/>
    <lineage>
        <taxon>Eukaryota</taxon>
        <taxon>Metazoa</taxon>
        <taxon>Ecdysozoa</taxon>
        <taxon>Nematoda</taxon>
        <taxon>Chromadorea</taxon>
        <taxon>Rhabditida</taxon>
        <taxon>Rhabditina</taxon>
        <taxon>Rhabditomorpha</taxon>
        <taxon>Strongyloidea</taxon>
        <taxon>Heterorhabditidae</taxon>
        <taxon>Heterorhabditis</taxon>
    </lineage>
</organism>
<feature type="transmembrane region" description="Helical" evidence="1">
    <location>
        <begin position="193"/>
        <end position="213"/>
    </location>
</feature>
<sequence length="220" mass="26200">MSVDSVRHDFYFNAENLNLHNATHIVMGGQKNSIDSPDIFGNPSPKRRYEGCISNLNIGFQMILFQFFKITVSSIIFKTLRKWAMMEKLSVSLLRYPVVDLNYHCGSTNISSYNMFHFLLLLYQSFNKWYTLRTRLKYIIMFFLASKISSNYYVPLPDTNLDQFYLISMYFIYRGVKMVIEETNTYHAQRRNLLYNIGAFFQHFFFAYDLLFYTTKKFTL</sequence>
<keyword evidence="1" id="KW-0812">Transmembrane</keyword>
<accession>A0A1I7XBZ2</accession>
<dbReference type="WBParaSite" id="Hba_15042">
    <property type="protein sequence ID" value="Hba_15042"/>
    <property type="gene ID" value="Hba_15042"/>
</dbReference>
<dbReference type="AlphaFoldDB" id="A0A1I7XBZ2"/>
<dbReference type="Proteomes" id="UP000095283">
    <property type="component" value="Unplaced"/>
</dbReference>
<proteinExistence type="predicted"/>
<reference evidence="3" key="1">
    <citation type="submission" date="2016-11" db="UniProtKB">
        <authorList>
            <consortium name="WormBaseParasite"/>
        </authorList>
    </citation>
    <scope>IDENTIFICATION</scope>
</reference>
<keyword evidence="1" id="KW-0472">Membrane</keyword>
<evidence type="ECO:0000313" key="2">
    <source>
        <dbReference type="Proteomes" id="UP000095283"/>
    </source>
</evidence>
<keyword evidence="1" id="KW-1133">Transmembrane helix</keyword>
<feature type="transmembrane region" description="Helical" evidence="1">
    <location>
        <begin position="58"/>
        <end position="80"/>
    </location>
</feature>
<evidence type="ECO:0000313" key="3">
    <source>
        <dbReference type="WBParaSite" id="Hba_15042"/>
    </source>
</evidence>